<evidence type="ECO:0000256" key="5">
    <source>
        <dbReference type="SAM" id="MobiDB-lite"/>
    </source>
</evidence>
<evidence type="ECO:0000256" key="3">
    <source>
        <dbReference type="ARBA" id="ARBA00022777"/>
    </source>
</evidence>
<dbReference type="EMBL" id="JARBJD010000270">
    <property type="protein sequence ID" value="KAK2945166.1"/>
    <property type="molecule type" value="Genomic_DNA"/>
</dbReference>
<dbReference type="InterPro" id="IPR011009">
    <property type="entry name" value="Kinase-like_dom_sf"/>
</dbReference>
<dbReference type="Pfam" id="PF07714">
    <property type="entry name" value="PK_Tyr_Ser-Thr"/>
    <property type="match status" value="1"/>
</dbReference>
<gene>
    <name evidence="7" type="ORF">BLNAU_19905</name>
</gene>
<protein>
    <recommendedName>
        <fullName evidence="6">Protein kinase domain-containing protein</fullName>
    </recommendedName>
</protein>
<evidence type="ECO:0000256" key="4">
    <source>
        <dbReference type="ARBA" id="ARBA00022840"/>
    </source>
</evidence>
<dbReference type="Gene3D" id="1.10.510.10">
    <property type="entry name" value="Transferase(Phosphotransferase) domain 1"/>
    <property type="match status" value="1"/>
</dbReference>
<keyword evidence="3" id="KW-0418">Kinase</keyword>
<reference evidence="7 8" key="1">
    <citation type="journal article" date="2022" name="bioRxiv">
        <title>Genomics of Preaxostyla Flagellates Illuminates Evolutionary Transitions and the Path Towards Mitochondrial Loss.</title>
        <authorList>
            <person name="Novak L.V.F."/>
            <person name="Treitli S.C."/>
            <person name="Pyrih J."/>
            <person name="Halakuc P."/>
            <person name="Pipaliya S.V."/>
            <person name="Vacek V."/>
            <person name="Brzon O."/>
            <person name="Soukal P."/>
            <person name="Eme L."/>
            <person name="Dacks J.B."/>
            <person name="Karnkowska A."/>
            <person name="Elias M."/>
            <person name="Hampl V."/>
        </authorList>
    </citation>
    <scope>NUCLEOTIDE SEQUENCE [LARGE SCALE GENOMIC DNA]</scope>
    <source>
        <strain evidence="7">NAU3</strain>
        <tissue evidence="7">Gut</tissue>
    </source>
</reference>
<keyword evidence="1" id="KW-0808">Transferase</keyword>
<feature type="compositionally biased region" description="Basic and acidic residues" evidence="5">
    <location>
        <begin position="396"/>
        <end position="406"/>
    </location>
</feature>
<dbReference type="InterPro" id="IPR051681">
    <property type="entry name" value="Ser/Thr_Kinases-Pseudokinases"/>
</dbReference>
<keyword evidence="4" id="KW-0067">ATP-binding</keyword>
<keyword evidence="2" id="KW-0547">Nucleotide-binding</keyword>
<name>A0ABQ9X045_9EUKA</name>
<dbReference type="PANTHER" id="PTHR44329">
    <property type="entry name" value="SERINE/THREONINE-PROTEIN KINASE TNNI3K-RELATED"/>
    <property type="match status" value="1"/>
</dbReference>
<accession>A0ABQ9X045</accession>
<evidence type="ECO:0000256" key="2">
    <source>
        <dbReference type="ARBA" id="ARBA00022741"/>
    </source>
</evidence>
<dbReference type="PROSITE" id="PS50011">
    <property type="entry name" value="PROTEIN_KINASE_DOM"/>
    <property type="match status" value="1"/>
</dbReference>
<evidence type="ECO:0000259" key="6">
    <source>
        <dbReference type="PROSITE" id="PS50011"/>
    </source>
</evidence>
<feature type="region of interest" description="Disordered" evidence="5">
    <location>
        <begin position="367"/>
        <end position="429"/>
    </location>
</feature>
<keyword evidence="8" id="KW-1185">Reference proteome</keyword>
<proteinExistence type="predicted"/>
<feature type="compositionally biased region" description="Polar residues" evidence="5">
    <location>
        <begin position="368"/>
        <end position="388"/>
    </location>
</feature>
<evidence type="ECO:0000256" key="1">
    <source>
        <dbReference type="ARBA" id="ARBA00022679"/>
    </source>
</evidence>
<evidence type="ECO:0000313" key="8">
    <source>
        <dbReference type="Proteomes" id="UP001281761"/>
    </source>
</evidence>
<feature type="compositionally biased region" description="Basic and acidic residues" evidence="5">
    <location>
        <begin position="416"/>
        <end position="429"/>
    </location>
</feature>
<evidence type="ECO:0000313" key="7">
    <source>
        <dbReference type="EMBL" id="KAK2945166.1"/>
    </source>
</evidence>
<dbReference type="InterPro" id="IPR000719">
    <property type="entry name" value="Prot_kinase_dom"/>
</dbReference>
<comment type="caution">
    <text evidence="7">The sequence shown here is derived from an EMBL/GenBank/DDBJ whole genome shotgun (WGS) entry which is preliminary data.</text>
</comment>
<dbReference type="SUPFAM" id="SSF56112">
    <property type="entry name" value="Protein kinase-like (PK-like)"/>
    <property type="match status" value="1"/>
</dbReference>
<sequence length="525" mass="58115">MSGIIADKGVIRRRMKNDTIEDSVKIPYSLPIPYRVHTCPTIILREGSITGPTVLPSTRNEEDIEDVCSWTSGVLQLTECTTTISRQDFTHLSQGVVNMKGGSFKVETSLFHDNNPTESSFPALRRNVFCSEDGTVDVGSMTEGDGYDGSSGWFSTSGCSVSGLASLVVSSFFVPSLSTSSTSSFDKKKEIFEIEVKGSTLIPCGLILEVQHEMEVEKYEEIEDDANAPTAHVSSVRELNGNTLNVGHWTEKEQKETRKNEEETEEREIPFENRVCGLNCAEKSGNVEVVRRWAQLSVARGLAHAMKMSEYSAILTELTSHSVVLSGERKMNLILKTDSIQPDPMTEQPTQLIEENNENKQITEETDTPLTSDAGSPQPKQTHSQPTQIVRPHPLRQSEVHQDDVRWQAPEEGEEREERRESNEGEVGKSIDRTKASVFRLGLVLWEIQTGLVPFAEQDGVNAHRNLSIGIVPPMEGVGEKMKELIEECLSVNPDARPSVDSIISRLSSMDGKVSAQKDLHIAIS</sequence>
<feature type="domain" description="Protein kinase" evidence="6">
    <location>
        <begin position="132"/>
        <end position="524"/>
    </location>
</feature>
<dbReference type="InterPro" id="IPR001245">
    <property type="entry name" value="Ser-Thr/Tyr_kinase_cat_dom"/>
</dbReference>
<dbReference type="Proteomes" id="UP001281761">
    <property type="component" value="Unassembled WGS sequence"/>
</dbReference>
<dbReference type="PANTHER" id="PTHR44329:SF288">
    <property type="entry name" value="MITOGEN-ACTIVATED PROTEIN KINASE KINASE KINASE 20"/>
    <property type="match status" value="1"/>
</dbReference>
<organism evidence="7 8">
    <name type="scientific">Blattamonas nauphoetae</name>
    <dbReference type="NCBI Taxonomy" id="2049346"/>
    <lineage>
        <taxon>Eukaryota</taxon>
        <taxon>Metamonada</taxon>
        <taxon>Preaxostyla</taxon>
        <taxon>Oxymonadida</taxon>
        <taxon>Blattamonas</taxon>
    </lineage>
</organism>